<dbReference type="AlphaFoldDB" id="A0A1J4K7Z1"/>
<keyword evidence="2" id="KW-1185">Reference proteome</keyword>
<dbReference type="RefSeq" id="XP_068358956.1">
    <property type="nucleotide sequence ID" value="XM_068504880.1"/>
</dbReference>
<dbReference type="EMBL" id="MLAK01000745">
    <property type="protein sequence ID" value="OHT05820.1"/>
    <property type="molecule type" value="Genomic_DNA"/>
</dbReference>
<name>A0A1J4K7Z1_9EUKA</name>
<dbReference type="SUPFAM" id="SSF48371">
    <property type="entry name" value="ARM repeat"/>
    <property type="match status" value="1"/>
</dbReference>
<evidence type="ECO:0000313" key="1">
    <source>
        <dbReference type="EMBL" id="OHT05820.1"/>
    </source>
</evidence>
<dbReference type="GeneID" id="94839584"/>
<accession>A0A1J4K7Z1</accession>
<comment type="caution">
    <text evidence="1">The sequence shown here is derived from an EMBL/GenBank/DDBJ whole genome shotgun (WGS) entry which is preliminary data.</text>
</comment>
<dbReference type="VEuPathDB" id="TrichDB:TRFO_26322"/>
<dbReference type="InterPro" id="IPR011989">
    <property type="entry name" value="ARM-like"/>
</dbReference>
<reference evidence="1" key="1">
    <citation type="submission" date="2016-10" db="EMBL/GenBank/DDBJ databases">
        <authorList>
            <person name="Benchimol M."/>
            <person name="Almeida L.G."/>
            <person name="Vasconcelos A.T."/>
            <person name="Perreira-Neves A."/>
            <person name="Rosa I.A."/>
            <person name="Tasca T."/>
            <person name="Bogo M.R."/>
            <person name="de Souza W."/>
        </authorList>
    </citation>
    <scope>NUCLEOTIDE SEQUENCE [LARGE SCALE GENOMIC DNA]</scope>
    <source>
        <strain evidence="1">K</strain>
    </source>
</reference>
<gene>
    <name evidence="1" type="ORF">TRFO_26322</name>
</gene>
<sequence length="447" mass="53018">MEKYMDHAYFIFLAKYVQNVHNFEKIFSQTNYKKTNEFKKETLYDLSNEIDIDQEYEATNVNINEQVLTLMDKISDLSDQNEINSILCEIAQLSTCDFDECSIFFNTKFVFDLLKYFPESNKKMWFLICHNIFINEKFSRELFDFFIQSGFHLELKKSFSIVEENDFSMIEQFLYQFYTYNTEILHEFVVLIPFFINNIESKNTEIQISSIHSLIYLIHNCSNFSFAIESNLVPFIETTIKFANSDIFFELLSLINNIFTLLNTYQNSENDKNLNKSIMANFLTCEFISLIQSYIDRVNHHQMKYIIDFYNYLIIQDSTLFFSCHILDNLLVLYSDASVKLRKRIIDFLSYTFSMICSYYSNNLSNSLIKRILSYFMEICILLEPEKKHFILELIHNYFEYAPETVLEVSSEVVFNETLREIIDEGVPNVFESASSLYQLISPNLDS</sequence>
<dbReference type="Gene3D" id="1.25.10.10">
    <property type="entry name" value="Leucine-rich Repeat Variant"/>
    <property type="match status" value="1"/>
</dbReference>
<organism evidence="1 2">
    <name type="scientific">Tritrichomonas foetus</name>
    <dbReference type="NCBI Taxonomy" id="1144522"/>
    <lineage>
        <taxon>Eukaryota</taxon>
        <taxon>Metamonada</taxon>
        <taxon>Parabasalia</taxon>
        <taxon>Tritrichomonadida</taxon>
        <taxon>Tritrichomonadidae</taxon>
        <taxon>Tritrichomonas</taxon>
    </lineage>
</organism>
<dbReference type="Proteomes" id="UP000179807">
    <property type="component" value="Unassembled WGS sequence"/>
</dbReference>
<evidence type="ECO:0000313" key="2">
    <source>
        <dbReference type="Proteomes" id="UP000179807"/>
    </source>
</evidence>
<proteinExistence type="predicted"/>
<protein>
    <submittedName>
        <fullName evidence="1">Uncharacterized protein</fullName>
    </submittedName>
</protein>
<dbReference type="InterPro" id="IPR016024">
    <property type="entry name" value="ARM-type_fold"/>
</dbReference>